<name>A0A382K0Z7_9ZZZZ</name>
<evidence type="ECO:0000313" key="1">
    <source>
        <dbReference type="EMBL" id="SVC17908.1"/>
    </source>
</evidence>
<accession>A0A382K0Z7</accession>
<proteinExistence type="predicted"/>
<dbReference type="AlphaFoldDB" id="A0A382K0Z7"/>
<dbReference type="EMBL" id="UINC01077621">
    <property type="protein sequence ID" value="SVC17908.1"/>
    <property type="molecule type" value="Genomic_DNA"/>
</dbReference>
<sequence>VINEILIHINEFNKVVSNVGSEPK</sequence>
<gene>
    <name evidence="1" type="ORF">METZ01_LOCUS270762</name>
</gene>
<organism evidence="1">
    <name type="scientific">marine metagenome</name>
    <dbReference type="NCBI Taxonomy" id="408172"/>
    <lineage>
        <taxon>unclassified sequences</taxon>
        <taxon>metagenomes</taxon>
        <taxon>ecological metagenomes</taxon>
    </lineage>
</organism>
<reference evidence="1" key="1">
    <citation type="submission" date="2018-05" db="EMBL/GenBank/DDBJ databases">
        <authorList>
            <person name="Lanie J.A."/>
            <person name="Ng W.-L."/>
            <person name="Kazmierczak K.M."/>
            <person name="Andrzejewski T.M."/>
            <person name="Davidsen T.M."/>
            <person name="Wayne K.J."/>
            <person name="Tettelin H."/>
            <person name="Glass J.I."/>
            <person name="Rusch D."/>
            <person name="Podicherti R."/>
            <person name="Tsui H.-C.T."/>
            <person name="Winkler M.E."/>
        </authorList>
    </citation>
    <scope>NUCLEOTIDE SEQUENCE</scope>
</reference>
<feature type="non-terminal residue" evidence="1">
    <location>
        <position position="1"/>
    </location>
</feature>
<protein>
    <submittedName>
        <fullName evidence="1">Uncharacterized protein</fullName>
    </submittedName>
</protein>